<feature type="transmembrane region" description="Helical" evidence="2">
    <location>
        <begin position="145"/>
        <end position="164"/>
    </location>
</feature>
<sequence>MTTPLGSDHRIETTAPESPSQAPGTFGERLKTRLRAVRPADLVVMAIPTIILAVMGWQKRWMTDDGLIFTRAVRQILEGNGPVYSPGERTETSTSTAWQWLLVAVDWISPWQLAVTAVYLGLALSVTGLWLALDGTRRLYRGASSGRFLLPAGALVFVAVPSVWDFTTAGMETGLIIFWVGSSWALLTSVWQREPDETSLRRLLLTSAYVGLGPLVRPDLGLTMLIFLVAIALLTRANWKRCAGMLAAAGFLPVAYEIFRMGYYGLLFPMPALTKEASDSPWDRGWVYLKDYVKPYDLWIPALLLAALIVVLVLRIRPARRTMIVALTPLVCAAFQGLYVVKVGGDFMHGRMWMPVLLLAVLPLALTPFTKLSAPLVAALCAWAVFTGGFQRTGHVTSPHIQGIYLPQVWNERDMYLTWTQSDHPVSQQAHVRTLQKTYSQIVHAIEDGDRVLLFDPNFGDFSKIVPQGLPLRKDLDYPVGLVIGRLGAGGAVVPIDGIVVDVWGLSNPIGAHIEQTHPSPSGHQKLLPVAWAIAMYVDPAAFRDIPPSVAPQDQIAAAKRTLECGPVKELMESVTEPMSAKRFWKNLTGAYDRTTLRIPSNPVDAEKKFCK</sequence>
<dbReference type="InterPro" id="IPR058983">
    <property type="entry name" value="AftB_C"/>
</dbReference>
<comment type="caution">
    <text evidence="4">The sequence shown here is derived from an EMBL/GenBank/DDBJ whole genome shotgun (WGS) entry which is preliminary data.</text>
</comment>
<evidence type="ECO:0000256" key="2">
    <source>
        <dbReference type="SAM" id="Phobius"/>
    </source>
</evidence>
<evidence type="ECO:0000256" key="1">
    <source>
        <dbReference type="SAM" id="MobiDB-lite"/>
    </source>
</evidence>
<reference evidence="4 5" key="1">
    <citation type="submission" date="2024-06" db="EMBL/GenBank/DDBJ databases">
        <title>The Natural Products Discovery Center: Release of the First 8490 Sequenced Strains for Exploring Actinobacteria Biosynthetic Diversity.</title>
        <authorList>
            <person name="Kalkreuter E."/>
            <person name="Kautsar S.A."/>
            <person name="Yang D."/>
            <person name="Bader C.D."/>
            <person name="Teijaro C.N."/>
            <person name="Fluegel L."/>
            <person name="Davis C.M."/>
            <person name="Simpson J.R."/>
            <person name="Lauterbach L."/>
            <person name="Steele A.D."/>
            <person name="Gui C."/>
            <person name="Meng S."/>
            <person name="Li G."/>
            <person name="Viehrig K."/>
            <person name="Ye F."/>
            <person name="Su P."/>
            <person name="Kiefer A.F."/>
            <person name="Nichols A."/>
            <person name="Cepeda A.J."/>
            <person name="Yan W."/>
            <person name="Fan B."/>
            <person name="Jiang Y."/>
            <person name="Adhikari A."/>
            <person name="Zheng C.-J."/>
            <person name="Schuster L."/>
            <person name="Cowan T.M."/>
            <person name="Smanski M.J."/>
            <person name="Chevrette M.G."/>
            <person name="De Carvalho L.P.S."/>
            <person name="Shen B."/>
        </authorList>
    </citation>
    <scope>NUCLEOTIDE SEQUENCE [LARGE SCALE GENOMIC DNA]</scope>
    <source>
        <strain evidence="4 5">NPDC048946</strain>
    </source>
</reference>
<feature type="transmembrane region" description="Helical" evidence="2">
    <location>
        <begin position="323"/>
        <end position="341"/>
    </location>
</feature>
<feature type="transmembrane region" description="Helical" evidence="2">
    <location>
        <begin position="353"/>
        <end position="386"/>
    </location>
</feature>
<keyword evidence="2" id="KW-1133">Transmembrane helix</keyword>
<feature type="domain" description="Terminal beta-(1-&gt;2)-arabinofuranosyltransferase C-terminal" evidence="3">
    <location>
        <begin position="477"/>
        <end position="605"/>
    </location>
</feature>
<evidence type="ECO:0000313" key="4">
    <source>
        <dbReference type="EMBL" id="MEU8138573.1"/>
    </source>
</evidence>
<keyword evidence="2" id="KW-0472">Membrane</keyword>
<feature type="region of interest" description="Disordered" evidence="1">
    <location>
        <begin position="1"/>
        <end position="26"/>
    </location>
</feature>
<name>A0ABV3DS40_9ACTN</name>
<feature type="transmembrane region" description="Helical" evidence="2">
    <location>
        <begin position="298"/>
        <end position="316"/>
    </location>
</feature>
<dbReference type="RefSeq" id="WP_358362146.1">
    <property type="nucleotide sequence ID" value="NZ_JBEZFP010000129.1"/>
</dbReference>
<keyword evidence="5" id="KW-1185">Reference proteome</keyword>
<dbReference type="Proteomes" id="UP001551482">
    <property type="component" value="Unassembled WGS sequence"/>
</dbReference>
<protein>
    <recommendedName>
        <fullName evidence="3">Terminal beta-(1-&gt;2)-arabinofuranosyltransferase C-terminal domain-containing protein</fullName>
    </recommendedName>
</protein>
<organism evidence="4 5">
    <name type="scientific">Streptodolium elevatio</name>
    <dbReference type="NCBI Taxonomy" id="3157996"/>
    <lineage>
        <taxon>Bacteria</taxon>
        <taxon>Bacillati</taxon>
        <taxon>Actinomycetota</taxon>
        <taxon>Actinomycetes</taxon>
        <taxon>Kitasatosporales</taxon>
        <taxon>Streptomycetaceae</taxon>
        <taxon>Streptodolium</taxon>
    </lineage>
</organism>
<keyword evidence="2" id="KW-0812">Transmembrane</keyword>
<feature type="transmembrane region" description="Helical" evidence="2">
    <location>
        <begin position="39"/>
        <end position="57"/>
    </location>
</feature>
<feature type="transmembrane region" description="Helical" evidence="2">
    <location>
        <begin position="111"/>
        <end position="133"/>
    </location>
</feature>
<dbReference type="Pfam" id="PF26371">
    <property type="entry name" value="AftB_C"/>
    <property type="match status" value="1"/>
</dbReference>
<evidence type="ECO:0000313" key="5">
    <source>
        <dbReference type="Proteomes" id="UP001551482"/>
    </source>
</evidence>
<evidence type="ECO:0000259" key="3">
    <source>
        <dbReference type="Pfam" id="PF26371"/>
    </source>
</evidence>
<feature type="transmembrane region" description="Helical" evidence="2">
    <location>
        <begin position="246"/>
        <end position="266"/>
    </location>
</feature>
<accession>A0ABV3DS40</accession>
<proteinExistence type="predicted"/>
<dbReference type="EMBL" id="JBEZFP010000129">
    <property type="protein sequence ID" value="MEU8138573.1"/>
    <property type="molecule type" value="Genomic_DNA"/>
</dbReference>
<feature type="transmembrane region" description="Helical" evidence="2">
    <location>
        <begin position="222"/>
        <end position="239"/>
    </location>
</feature>
<gene>
    <name evidence="4" type="ORF">AB0C36_34380</name>
</gene>